<dbReference type="EC" id="2.7.1.24" evidence="8 9"/>
<dbReference type="PANTHER" id="PTHR10695:SF46">
    <property type="entry name" value="BIFUNCTIONAL COENZYME A SYNTHASE-RELATED"/>
    <property type="match status" value="1"/>
</dbReference>
<evidence type="ECO:0000256" key="3">
    <source>
        <dbReference type="ARBA" id="ARBA00022679"/>
    </source>
</evidence>
<dbReference type="EMBL" id="UHFN01000007">
    <property type="protein sequence ID" value="SUN60497.1"/>
    <property type="molecule type" value="Genomic_DNA"/>
</dbReference>
<dbReference type="Pfam" id="PF01121">
    <property type="entry name" value="CoaE"/>
    <property type="match status" value="1"/>
</dbReference>
<keyword evidence="3 8" id="KW-0808">Transferase</keyword>
<comment type="similarity">
    <text evidence="1 8">Belongs to the CoaE family.</text>
</comment>
<comment type="pathway">
    <text evidence="8">Cofactor biosynthesis; coenzyme A biosynthesis; CoA from (R)-pantothenate: step 5/5.</text>
</comment>
<evidence type="ECO:0000313" key="10">
    <source>
        <dbReference type="EMBL" id="SUN60497.1"/>
    </source>
</evidence>
<evidence type="ECO:0000313" key="11">
    <source>
        <dbReference type="Proteomes" id="UP000254924"/>
    </source>
</evidence>
<evidence type="ECO:0000256" key="1">
    <source>
        <dbReference type="ARBA" id="ARBA00009018"/>
    </source>
</evidence>
<comment type="function">
    <text evidence="8">Catalyzes the phosphorylation of the 3'-hydroxyl group of dephosphocoenzyme A to form coenzyme A.</text>
</comment>
<sequence length="201" mass="22645">MSHIIGITGGIASGKSTVVKMIREAGYQVIDADKLVHDLQKKGGRLYQALIAHFGSSILDERGELDRPKLARIIFANSENLALSSQLQDSIIREELAKARDSLEEREQVFFMDIPLLIEGGYVDWFDSIWLVYVDETTQLARLKKRNHYTDEEAHKRLESQMSLAKKKAYADVVINNNGSEKALKKQVDILLAQLALDKSC</sequence>
<dbReference type="GO" id="GO:0015937">
    <property type="term" value="P:coenzyme A biosynthetic process"/>
    <property type="evidence" value="ECO:0007669"/>
    <property type="project" value="UniProtKB-UniRule"/>
</dbReference>
<keyword evidence="2 8" id="KW-0963">Cytoplasm</keyword>
<dbReference type="AlphaFoldDB" id="A0A380K8B3"/>
<dbReference type="Proteomes" id="UP000254924">
    <property type="component" value="Unassembled WGS sequence"/>
</dbReference>
<evidence type="ECO:0000256" key="6">
    <source>
        <dbReference type="ARBA" id="ARBA00022840"/>
    </source>
</evidence>
<dbReference type="HAMAP" id="MF_00376">
    <property type="entry name" value="Dephospho_CoA_kinase"/>
    <property type="match status" value="1"/>
</dbReference>
<evidence type="ECO:0000256" key="8">
    <source>
        <dbReference type="HAMAP-Rule" id="MF_00376"/>
    </source>
</evidence>
<dbReference type="PROSITE" id="PS51219">
    <property type="entry name" value="DPCK"/>
    <property type="match status" value="1"/>
</dbReference>
<dbReference type="GO" id="GO:0004140">
    <property type="term" value="F:dephospho-CoA kinase activity"/>
    <property type="evidence" value="ECO:0007669"/>
    <property type="project" value="UniProtKB-UniRule"/>
</dbReference>
<keyword evidence="4 8" id="KW-0547">Nucleotide-binding</keyword>
<dbReference type="GO" id="GO:0005737">
    <property type="term" value="C:cytoplasm"/>
    <property type="evidence" value="ECO:0007669"/>
    <property type="project" value="UniProtKB-SubCell"/>
</dbReference>
<comment type="subcellular location">
    <subcellularLocation>
        <location evidence="8">Cytoplasm</location>
    </subcellularLocation>
</comment>
<dbReference type="FunFam" id="3.40.50.300:FF:000991">
    <property type="entry name" value="Dephospho-CoA kinase"/>
    <property type="match status" value="1"/>
</dbReference>
<accession>A0A380K8B3</accession>
<gene>
    <name evidence="8 10" type="primary">coaE</name>
    <name evidence="10" type="ORF">NCTC12224_00914</name>
</gene>
<keyword evidence="11" id="KW-1185">Reference proteome</keyword>
<dbReference type="InterPro" id="IPR001977">
    <property type="entry name" value="Depp_CoAkinase"/>
</dbReference>
<protein>
    <recommendedName>
        <fullName evidence="8 9">Dephospho-CoA kinase</fullName>
        <ecNumber evidence="8 9">2.7.1.24</ecNumber>
    </recommendedName>
    <alternativeName>
        <fullName evidence="8">Dephosphocoenzyme A kinase</fullName>
    </alternativeName>
</protein>
<proteinExistence type="inferred from homology"/>
<dbReference type="NCBIfam" id="TIGR00152">
    <property type="entry name" value="dephospho-CoA kinase"/>
    <property type="match status" value="1"/>
</dbReference>
<keyword evidence="7 8" id="KW-0173">Coenzyme A biosynthesis</keyword>
<reference evidence="10 11" key="1">
    <citation type="submission" date="2018-06" db="EMBL/GenBank/DDBJ databases">
        <authorList>
            <consortium name="Pathogen Informatics"/>
            <person name="Doyle S."/>
        </authorList>
    </citation>
    <scope>NUCLEOTIDE SEQUENCE [LARGE SCALE GENOMIC DNA]</scope>
    <source>
        <strain evidence="10 11">NCTC12224</strain>
    </source>
</reference>
<dbReference type="Gene3D" id="3.40.50.300">
    <property type="entry name" value="P-loop containing nucleotide triphosphate hydrolases"/>
    <property type="match status" value="1"/>
</dbReference>
<dbReference type="GO" id="GO:0005524">
    <property type="term" value="F:ATP binding"/>
    <property type="evidence" value="ECO:0007669"/>
    <property type="project" value="UniProtKB-UniRule"/>
</dbReference>
<comment type="catalytic activity">
    <reaction evidence="8">
        <text>3'-dephospho-CoA + ATP = ADP + CoA + H(+)</text>
        <dbReference type="Rhea" id="RHEA:18245"/>
        <dbReference type="ChEBI" id="CHEBI:15378"/>
        <dbReference type="ChEBI" id="CHEBI:30616"/>
        <dbReference type="ChEBI" id="CHEBI:57287"/>
        <dbReference type="ChEBI" id="CHEBI:57328"/>
        <dbReference type="ChEBI" id="CHEBI:456216"/>
        <dbReference type="EC" id="2.7.1.24"/>
    </reaction>
</comment>
<evidence type="ECO:0000256" key="7">
    <source>
        <dbReference type="ARBA" id="ARBA00022993"/>
    </source>
</evidence>
<dbReference type="InterPro" id="IPR027417">
    <property type="entry name" value="P-loop_NTPase"/>
</dbReference>
<keyword evidence="5 8" id="KW-0418">Kinase</keyword>
<name>A0A380K8B3_9STRE</name>
<dbReference type="UniPathway" id="UPA00241">
    <property type="reaction ID" value="UER00356"/>
</dbReference>
<organism evidence="10 11">
    <name type="scientific">Streptococcus hyointestinalis</name>
    <dbReference type="NCBI Taxonomy" id="1337"/>
    <lineage>
        <taxon>Bacteria</taxon>
        <taxon>Bacillati</taxon>
        <taxon>Bacillota</taxon>
        <taxon>Bacilli</taxon>
        <taxon>Lactobacillales</taxon>
        <taxon>Streptococcaceae</taxon>
        <taxon>Streptococcus</taxon>
    </lineage>
</organism>
<dbReference type="SUPFAM" id="SSF52540">
    <property type="entry name" value="P-loop containing nucleoside triphosphate hydrolases"/>
    <property type="match status" value="1"/>
</dbReference>
<dbReference type="CDD" id="cd02022">
    <property type="entry name" value="DPCK"/>
    <property type="match status" value="1"/>
</dbReference>
<evidence type="ECO:0000256" key="4">
    <source>
        <dbReference type="ARBA" id="ARBA00022741"/>
    </source>
</evidence>
<dbReference type="PANTHER" id="PTHR10695">
    <property type="entry name" value="DEPHOSPHO-COA KINASE-RELATED"/>
    <property type="match status" value="1"/>
</dbReference>
<keyword evidence="6 8" id="KW-0067">ATP-binding</keyword>
<feature type="binding site" evidence="8">
    <location>
        <begin position="12"/>
        <end position="17"/>
    </location>
    <ligand>
        <name>ATP</name>
        <dbReference type="ChEBI" id="CHEBI:30616"/>
    </ligand>
</feature>
<evidence type="ECO:0000256" key="5">
    <source>
        <dbReference type="ARBA" id="ARBA00022777"/>
    </source>
</evidence>
<evidence type="ECO:0000256" key="9">
    <source>
        <dbReference type="NCBIfam" id="TIGR00152"/>
    </source>
</evidence>
<evidence type="ECO:0000256" key="2">
    <source>
        <dbReference type="ARBA" id="ARBA00022490"/>
    </source>
</evidence>